<reference evidence="1" key="1">
    <citation type="journal article" date="2020" name="bioRxiv">
        <title>Comparative genomics of Chlamydomonas.</title>
        <authorList>
            <person name="Craig R.J."/>
            <person name="Hasan A.R."/>
            <person name="Ness R.W."/>
            <person name="Keightley P.D."/>
        </authorList>
    </citation>
    <scope>NUCLEOTIDE SEQUENCE</scope>
    <source>
        <strain evidence="1">CCAP 11/70</strain>
    </source>
</reference>
<gene>
    <name evidence="1" type="ORF">HYH03_018446</name>
</gene>
<accession>A0A835XFW5</accession>
<evidence type="ECO:0000313" key="1">
    <source>
        <dbReference type="EMBL" id="KAG2482639.1"/>
    </source>
</evidence>
<protein>
    <recommendedName>
        <fullName evidence="3">Apple domain-containing protein</fullName>
    </recommendedName>
</protein>
<dbReference type="OrthoDB" id="540863at2759"/>
<sequence>MTACSAWTSGGSSCGGTYQGRSISDVVCPRSCGRCTGSRANCFPDDTDMLGEEINFAGWGQSREGCQRLCQDNSSCVFSVRLDTDNPNDWNWWQCRLKRFPVTGGGSSDRGQNGFVSAVDQTCWARTNSGNYYCLDNYYVSGDDADGSGKCSLWSGLTEDQCRQACDQMSGCKFYTYRTDGNCALRGNPFRGSCGWTQRDDRARRTCFMVN</sequence>
<comment type="caution">
    <text evidence="1">The sequence shown here is derived from an EMBL/GenBank/DDBJ whole genome shotgun (WGS) entry which is preliminary data.</text>
</comment>
<dbReference type="AlphaFoldDB" id="A0A835XFW5"/>
<evidence type="ECO:0000313" key="2">
    <source>
        <dbReference type="Proteomes" id="UP000612055"/>
    </source>
</evidence>
<name>A0A835XFW5_9CHLO</name>
<proteinExistence type="predicted"/>
<dbReference type="EMBL" id="JAEHOE010000210">
    <property type="protein sequence ID" value="KAG2482639.1"/>
    <property type="molecule type" value="Genomic_DNA"/>
</dbReference>
<dbReference type="Proteomes" id="UP000612055">
    <property type="component" value="Unassembled WGS sequence"/>
</dbReference>
<organism evidence="1 2">
    <name type="scientific">Edaphochlamys debaryana</name>
    <dbReference type="NCBI Taxonomy" id="47281"/>
    <lineage>
        <taxon>Eukaryota</taxon>
        <taxon>Viridiplantae</taxon>
        <taxon>Chlorophyta</taxon>
        <taxon>core chlorophytes</taxon>
        <taxon>Chlorophyceae</taxon>
        <taxon>CS clade</taxon>
        <taxon>Chlamydomonadales</taxon>
        <taxon>Chlamydomonadales incertae sedis</taxon>
        <taxon>Edaphochlamys</taxon>
    </lineage>
</organism>
<evidence type="ECO:0008006" key="3">
    <source>
        <dbReference type="Google" id="ProtNLM"/>
    </source>
</evidence>
<keyword evidence="2" id="KW-1185">Reference proteome</keyword>